<evidence type="ECO:0000313" key="1">
    <source>
        <dbReference type="EMBL" id="JAH07176.1"/>
    </source>
</evidence>
<dbReference type="EMBL" id="GBXM01101401">
    <property type="protein sequence ID" value="JAH07176.1"/>
    <property type="molecule type" value="Transcribed_RNA"/>
</dbReference>
<proteinExistence type="predicted"/>
<accession>A0A0E9PRC5</accession>
<reference evidence="1" key="1">
    <citation type="submission" date="2014-11" db="EMBL/GenBank/DDBJ databases">
        <authorList>
            <person name="Amaro Gonzalez C."/>
        </authorList>
    </citation>
    <scope>NUCLEOTIDE SEQUENCE</scope>
</reference>
<sequence>MRIRNKESRLCESTKLTHNKGHLETSFRDLCCAIRVPGCINRAPY</sequence>
<name>A0A0E9PRC5_ANGAN</name>
<protein>
    <submittedName>
        <fullName evidence="1">Uncharacterized protein</fullName>
    </submittedName>
</protein>
<dbReference type="AlphaFoldDB" id="A0A0E9PRC5"/>
<reference evidence="1" key="2">
    <citation type="journal article" date="2015" name="Fish Shellfish Immunol.">
        <title>Early steps in the European eel (Anguilla anguilla)-Vibrio vulnificus interaction in the gills: Role of the RtxA13 toxin.</title>
        <authorList>
            <person name="Callol A."/>
            <person name="Pajuelo D."/>
            <person name="Ebbesson L."/>
            <person name="Teles M."/>
            <person name="MacKenzie S."/>
            <person name="Amaro C."/>
        </authorList>
    </citation>
    <scope>NUCLEOTIDE SEQUENCE</scope>
</reference>
<organism evidence="1">
    <name type="scientific">Anguilla anguilla</name>
    <name type="common">European freshwater eel</name>
    <name type="synonym">Muraena anguilla</name>
    <dbReference type="NCBI Taxonomy" id="7936"/>
    <lineage>
        <taxon>Eukaryota</taxon>
        <taxon>Metazoa</taxon>
        <taxon>Chordata</taxon>
        <taxon>Craniata</taxon>
        <taxon>Vertebrata</taxon>
        <taxon>Euteleostomi</taxon>
        <taxon>Actinopterygii</taxon>
        <taxon>Neopterygii</taxon>
        <taxon>Teleostei</taxon>
        <taxon>Anguilliformes</taxon>
        <taxon>Anguillidae</taxon>
        <taxon>Anguilla</taxon>
    </lineage>
</organism>